<protein>
    <submittedName>
        <fullName evidence="2">Uncharacterized protein</fullName>
    </submittedName>
</protein>
<dbReference type="KEGG" id="agv:OJF2_33660"/>
<accession>A0A5B9W3Y0</accession>
<reference evidence="2 3" key="1">
    <citation type="submission" date="2019-08" db="EMBL/GenBank/DDBJ databases">
        <title>Deep-cultivation of Planctomycetes and their phenomic and genomic characterization uncovers novel biology.</title>
        <authorList>
            <person name="Wiegand S."/>
            <person name="Jogler M."/>
            <person name="Boedeker C."/>
            <person name="Pinto D."/>
            <person name="Vollmers J."/>
            <person name="Rivas-Marin E."/>
            <person name="Kohn T."/>
            <person name="Peeters S.H."/>
            <person name="Heuer A."/>
            <person name="Rast P."/>
            <person name="Oberbeckmann S."/>
            <person name="Bunk B."/>
            <person name="Jeske O."/>
            <person name="Meyerdierks A."/>
            <person name="Storesund J.E."/>
            <person name="Kallscheuer N."/>
            <person name="Luecker S."/>
            <person name="Lage O.M."/>
            <person name="Pohl T."/>
            <person name="Merkel B.J."/>
            <person name="Hornburger P."/>
            <person name="Mueller R.-W."/>
            <person name="Bruemmer F."/>
            <person name="Labrenz M."/>
            <person name="Spormann A.M."/>
            <person name="Op den Camp H."/>
            <person name="Overmann J."/>
            <person name="Amann R."/>
            <person name="Jetten M.S.M."/>
            <person name="Mascher T."/>
            <person name="Medema M.H."/>
            <person name="Devos D.P."/>
            <person name="Kaster A.-K."/>
            <person name="Ovreas L."/>
            <person name="Rohde M."/>
            <person name="Galperin M.Y."/>
            <person name="Jogler C."/>
        </authorList>
    </citation>
    <scope>NUCLEOTIDE SEQUENCE [LARGE SCALE GENOMIC DNA]</scope>
    <source>
        <strain evidence="2 3">OJF2</strain>
    </source>
</reference>
<name>A0A5B9W3Y0_9BACT</name>
<dbReference type="AlphaFoldDB" id="A0A5B9W3Y0"/>
<keyword evidence="3" id="KW-1185">Reference proteome</keyword>
<dbReference type="EMBL" id="CP042997">
    <property type="protein sequence ID" value="QEH34821.1"/>
    <property type="molecule type" value="Genomic_DNA"/>
</dbReference>
<dbReference type="RefSeq" id="WP_148594692.1">
    <property type="nucleotide sequence ID" value="NZ_CP042997.1"/>
</dbReference>
<dbReference type="Proteomes" id="UP000324233">
    <property type="component" value="Chromosome"/>
</dbReference>
<gene>
    <name evidence="2" type="ORF">OJF2_33660</name>
</gene>
<evidence type="ECO:0000256" key="1">
    <source>
        <dbReference type="SAM" id="MobiDB-lite"/>
    </source>
</evidence>
<sequence precursor="true">MIDPGPLHPQGEARLAELTEEITGRLLAGESFDAESYLARHPSCAGPILDLLPTIHDLADLGRTLASGRRRPAPRPAQPPRREGPLP</sequence>
<feature type="region of interest" description="Disordered" evidence="1">
    <location>
        <begin position="63"/>
        <end position="87"/>
    </location>
</feature>
<evidence type="ECO:0000313" key="3">
    <source>
        <dbReference type="Proteomes" id="UP000324233"/>
    </source>
</evidence>
<evidence type="ECO:0000313" key="2">
    <source>
        <dbReference type="EMBL" id="QEH34821.1"/>
    </source>
</evidence>
<proteinExistence type="predicted"/>
<dbReference type="OrthoDB" id="289990at2"/>
<organism evidence="2 3">
    <name type="scientific">Aquisphaera giovannonii</name>
    <dbReference type="NCBI Taxonomy" id="406548"/>
    <lineage>
        <taxon>Bacteria</taxon>
        <taxon>Pseudomonadati</taxon>
        <taxon>Planctomycetota</taxon>
        <taxon>Planctomycetia</taxon>
        <taxon>Isosphaerales</taxon>
        <taxon>Isosphaeraceae</taxon>
        <taxon>Aquisphaera</taxon>
    </lineage>
</organism>